<keyword evidence="2" id="KW-1185">Reference proteome</keyword>
<evidence type="ECO:0000313" key="2">
    <source>
        <dbReference type="Proteomes" id="UP001243623"/>
    </source>
</evidence>
<reference evidence="1" key="1">
    <citation type="submission" date="2023-03" db="EMBL/GenBank/DDBJ databases">
        <title>Selenobaculum gbiensis gen. nov. sp. nov., a new bacterium isolated from the gut microbiota of IBD patient.</title>
        <authorList>
            <person name="Yeo S."/>
            <person name="Park H."/>
            <person name="Huh C.S."/>
        </authorList>
    </citation>
    <scope>NUCLEOTIDE SEQUENCE</scope>
    <source>
        <strain evidence="1">ICN-92133</strain>
    </source>
</reference>
<dbReference type="Proteomes" id="UP001243623">
    <property type="component" value="Chromosome"/>
</dbReference>
<dbReference type="EMBL" id="CP120678">
    <property type="protein sequence ID" value="WIW70283.1"/>
    <property type="molecule type" value="Genomic_DNA"/>
</dbReference>
<gene>
    <name evidence="1" type="ORF">P3F81_10340</name>
</gene>
<dbReference type="RefSeq" id="WP_147670071.1">
    <property type="nucleotide sequence ID" value="NZ_CP120678.1"/>
</dbReference>
<dbReference type="AlphaFoldDB" id="A0A9Y2AHY3"/>
<name>A0A9Y2AHY3_9FIRM</name>
<accession>A0A9Y2AHY3</accession>
<protein>
    <submittedName>
        <fullName evidence="1">Uncharacterized protein</fullName>
    </submittedName>
</protein>
<evidence type="ECO:0000313" key="1">
    <source>
        <dbReference type="EMBL" id="WIW70283.1"/>
    </source>
</evidence>
<dbReference type="KEGG" id="sgbi:P3F81_10340"/>
<sequence length="152" mass="18460">MTNNTLPISIKLLFENKYLEYIDILCVLYIFKRRKKGINYEELLYWLTLLNSVKLKNKEFNLDKMFLQNNYLNYDQKLKIDIRILVNQGLVWIEIDKLDKKNSMYFKILDAGIKLVNELENIYFDQQIKKINYLKKFMPYSLRNEKGVLENK</sequence>
<organism evidence="1 2">
    <name type="scientific">Selenobaculum gibii</name>
    <dbReference type="NCBI Taxonomy" id="3054208"/>
    <lineage>
        <taxon>Bacteria</taxon>
        <taxon>Bacillati</taxon>
        <taxon>Bacillota</taxon>
        <taxon>Negativicutes</taxon>
        <taxon>Selenomonadales</taxon>
        <taxon>Selenomonadaceae</taxon>
        <taxon>Selenobaculum</taxon>
    </lineage>
</organism>
<proteinExistence type="predicted"/>